<proteinExistence type="predicted"/>
<dbReference type="OrthoDB" id="2597072at2"/>
<organism evidence="1 2">
    <name type="scientific">Pontibacillus yanchengensis Y32</name>
    <dbReference type="NCBI Taxonomy" id="1385514"/>
    <lineage>
        <taxon>Bacteria</taxon>
        <taxon>Bacillati</taxon>
        <taxon>Bacillota</taxon>
        <taxon>Bacilli</taxon>
        <taxon>Bacillales</taxon>
        <taxon>Bacillaceae</taxon>
        <taxon>Pontibacillus</taxon>
    </lineage>
</organism>
<evidence type="ECO:0000313" key="1">
    <source>
        <dbReference type="EMBL" id="KGP71029.1"/>
    </source>
</evidence>
<accession>A0A0A2T6A3</accession>
<protein>
    <submittedName>
        <fullName evidence="1">Uncharacterized protein</fullName>
    </submittedName>
</protein>
<keyword evidence="2" id="KW-1185">Reference proteome</keyword>
<dbReference type="RefSeq" id="WP_036824087.1">
    <property type="nucleotide sequence ID" value="NZ_AVBF01000089.1"/>
</dbReference>
<dbReference type="Proteomes" id="UP000030147">
    <property type="component" value="Unassembled WGS sequence"/>
</dbReference>
<dbReference type="EMBL" id="AVBF01000089">
    <property type="protein sequence ID" value="KGP71029.1"/>
    <property type="molecule type" value="Genomic_DNA"/>
</dbReference>
<sequence length="128" mass="14791">MLDANIEFDEIIHKEVIKDGVFVFYINDNGLFGGYIKLTNKGWDWERGGGVTSSLNPDRGYNWQGLNLVDSDFMIKYGVITDNSIMGIKHAYKDRLAKLVTTKKDFRLWFLMSEESESPKVEPIYKDQ</sequence>
<reference evidence="1 2" key="1">
    <citation type="journal article" date="2015" name="Stand. Genomic Sci.">
        <title>High quality draft genome sequence of the moderately halophilic bacterium Pontibacillus yanchengensis Y32(T) and comparison among Pontibacillus genomes.</title>
        <authorList>
            <person name="Huang J."/>
            <person name="Qiao Z.X."/>
            <person name="Tang J.W."/>
            <person name="Wang G."/>
        </authorList>
    </citation>
    <scope>NUCLEOTIDE SEQUENCE [LARGE SCALE GENOMIC DNA]</scope>
    <source>
        <strain evidence="1 2">Y32</strain>
    </source>
</reference>
<evidence type="ECO:0000313" key="2">
    <source>
        <dbReference type="Proteomes" id="UP000030147"/>
    </source>
</evidence>
<gene>
    <name evidence="1" type="ORF">N782_01770</name>
</gene>
<dbReference type="AlphaFoldDB" id="A0A0A2T6A3"/>
<name>A0A0A2T6A3_9BACI</name>
<comment type="caution">
    <text evidence="1">The sequence shown here is derived from an EMBL/GenBank/DDBJ whole genome shotgun (WGS) entry which is preliminary data.</text>
</comment>